<feature type="domain" description="F-box" evidence="1">
    <location>
        <begin position="1"/>
        <end position="34"/>
    </location>
</feature>
<dbReference type="InterPro" id="IPR055411">
    <property type="entry name" value="LRR_FXL15/At3g58940/PEG3-like"/>
</dbReference>
<dbReference type="CDD" id="cd22160">
    <property type="entry name" value="F-box_AtFBL13-like"/>
    <property type="match status" value="1"/>
</dbReference>
<dbReference type="Gene3D" id="3.80.10.10">
    <property type="entry name" value="Ribonuclease Inhibitor"/>
    <property type="match status" value="1"/>
</dbReference>
<keyword evidence="3" id="KW-1185">Reference proteome</keyword>
<gene>
    <name evidence="2" type="ORF">LUZ62_059227</name>
</gene>
<dbReference type="InterPro" id="IPR036047">
    <property type="entry name" value="F-box-like_dom_sf"/>
</dbReference>
<dbReference type="Pfam" id="PF00646">
    <property type="entry name" value="F-box"/>
    <property type="match status" value="1"/>
</dbReference>
<accession>A0AAV8E419</accession>
<evidence type="ECO:0000313" key="2">
    <source>
        <dbReference type="EMBL" id="KAJ4774970.1"/>
    </source>
</evidence>
<dbReference type="PANTHER" id="PTHR34223:SF83">
    <property type="entry name" value="F-BOX DOMAIN-CONTAINING PROTEIN"/>
    <property type="match status" value="1"/>
</dbReference>
<reference evidence="2" key="1">
    <citation type="submission" date="2022-08" db="EMBL/GenBank/DDBJ databases">
        <authorList>
            <person name="Marques A."/>
        </authorList>
    </citation>
    <scope>NUCLEOTIDE SEQUENCE</scope>
    <source>
        <strain evidence="2">RhyPub2mFocal</strain>
        <tissue evidence="2">Leaves</tissue>
    </source>
</reference>
<evidence type="ECO:0000259" key="1">
    <source>
        <dbReference type="PROSITE" id="PS50181"/>
    </source>
</evidence>
<protein>
    <submittedName>
        <fullName evidence="2">F-box/RNI-like superfamily protein</fullName>
    </submittedName>
</protein>
<dbReference type="InterPro" id="IPR053781">
    <property type="entry name" value="F-box_AtFBL13-like"/>
</dbReference>
<dbReference type="EMBL" id="JAMFTS010000003">
    <property type="protein sequence ID" value="KAJ4774970.1"/>
    <property type="molecule type" value="Genomic_DNA"/>
</dbReference>
<dbReference type="PROSITE" id="PS50181">
    <property type="entry name" value="FBOX"/>
    <property type="match status" value="1"/>
</dbReference>
<dbReference type="InterPro" id="IPR001810">
    <property type="entry name" value="F-box_dom"/>
</dbReference>
<dbReference type="Pfam" id="PF24758">
    <property type="entry name" value="LRR_At5g56370"/>
    <property type="match status" value="1"/>
</dbReference>
<dbReference type="Proteomes" id="UP001140206">
    <property type="component" value="Chromosome 3"/>
</dbReference>
<dbReference type="PANTHER" id="PTHR34223">
    <property type="entry name" value="OS11G0201299 PROTEIN"/>
    <property type="match status" value="1"/>
</dbReference>
<dbReference type="SUPFAM" id="SSF81383">
    <property type="entry name" value="F-box domain"/>
    <property type="match status" value="1"/>
</dbReference>
<organism evidence="2 3">
    <name type="scientific">Rhynchospora pubera</name>
    <dbReference type="NCBI Taxonomy" id="906938"/>
    <lineage>
        <taxon>Eukaryota</taxon>
        <taxon>Viridiplantae</taxon>
        <taxon>Streptophyta</taxon>
        <taxon>Embryophyta</taxon>
        <taxon>Tracheophyta</taxon>
        <taxon>Spermatophyta</taxon>
        <taxon>Magnoliopsida</taxon>
        <taxon>Liliopsida</taxon>
        <taxon>Poales</taxon>
        <taxon>Cyperaceae</taxon>
        <taxon>Cyperoideae</taxon>
        <taxon>Rhynchosporeae</taxon>
        <taxon>Rhynchospora</taxon>
    </lineage>
</organism>
<proteinExistence type="predicted"/>
<dbReference type="SMART" id="SM00256">
    <property type="entry name" value="FBOX"/>
    <property type="match status" value="1"/>
</dbReference>
<sequence>MSTLPDDLLLHIMSFLGTKEAVKMSFVSKRWMHLWTIMPCLNFDIDEFGVTYNNIGDCILTHSKFTNFVEMALSRHKASSLNTFQIRCPRMLDFVSCSDLGRTLFKYPLMSNARTVSIKALIPSKFPFSRIFSSQSIEEMYLNVSTKQGNFLNDYSEIIPKVVNLPRIRTLQLKGLTAATELDERSITRLLIGCPVLEELSLKYCVGEFSSIFSQELKYLSLRDCFMKLPLGRTVKWDLYRAMIKKNVPRSTVGSKIFVDGVTVDFVWSTMEGALSFIQDFIQHLNYNDFLCGLSGVTILKLFGGNLKGILEIALPKLEGFHNLRNLSLTGWCTPCNFNLVASFIQKSPNLQKLTFYDCGRHCQKTDPETYYRSFWVELSRCNKLKQVEIIFSTCYIGAHKFEEAWLPGKTKLENIEVVVSS</sequence>
<evidence type="ECO:0000313" key="3">
    <source>
        <dbReference type="Proteomes" id="UP001140206"/>
    </source>
</evidence>
<dbReference type="InterPro" id="IPR053197">
    <property type="entry name" value="F-box_SCFL_complex_component"/>
</dbReference>
<dbReference type="Gene3D" id="1.20.1280.50">
    <property type="match status" value="1"/>
</dbReference>
<dbReference type="AlphaFoldDB" id="A0AAV8E419"/>
<dbReference type="InterPro" id="IPR032675">
    <property type="entry name" value="LRR_dom_sf"/>
</dbReference>
<dbReference type="SUPFAM" id="SSF52058">
    <property type="entry name" value="L domain-like"/>
    <property type="match status" value="1"/>
</dbReference>
<name>A0AAV8E419_9POAL</name>
<comment type="caution">
    <text evidence="2">The sequence shown here is derived from an EMBL/GenBank/DDBJ whole genome shotgun (WGS) entry which is preliminary data.</text>
</comment>